<evidence type="ECO:0000259" key="17">
    <source>
        <dbReference type="PROSITE" id="PS51217"/>
    </source>
</evidence>
<dbReference type="Pfam" id="PF13361">
    <property type="entry name" value="UvrD_C"/>
    <property type="match status" value="1"/>
</dbReference>
<protein>
    <recommendedName>
        <fullName evidence="12">DNA 3'-5' helicase</fullName>
        <ecNumber evidence="12">5.6.2.4</ecNumber>
    </recommendedName>
    <alternativeName>
        <fullName evidence="13">DNA 3'-5' helicase II</fullName>
    </alternativeName>
</protein>
<feature type="binding site" evidence="15">
    <location>
        <begin position="30"/>
        <end position="37"/>
    </location>
    <ligand>
        <name>ATP</name>
        <dbReference type="ChEBI" id="CHEBI:30616"/>
    </ligand>
</feature>
<comment type="catalytic activity">
    <reaction evidence="14">
        <text>ATP + H2O = ADP + phosphate + H(+)</text>
        <dbReference type="Rhea" id="RHEA:13065"/>
        <dbReference type="ChEBI" id="CHEBI:15377"/>
        <dbReference type="ChEBI" id="CHEBI:15378"/>
        <dbReference type="ChEBI" id="CHEBI:30616"/>
        <dbReference type="ChEBI" id="CHEBI:43474"/>
        <dbReference type="ChEBI" id="CHEBI:456216"/>
        <dbReference type="EC" id="5.6.2.4"/>
    </reaction>
</comment>
<comment type="catalytic activity">
    <reaction evidence="11">
        <text>Couples ATP hydrolysis with the unwinding of duplex DNA by translocating in the 3'-5' direction.</text>
        <dbReference type="EC" id="5.6.2.4"/>
    </reaction>
</comment>
<evidence type="ECO:0000256" key="1">
    <source>
        <dbReference type="ARBA" id="ARBA00022722"/>
    </source>
</evidence>
<dbReference type="RefSeq" id="WP_238181132.1">
    <property type="nucleotide sequence ID" value="NZ_BPRB01000035.1"/>
</dbReference>
<evidence type="ECO:0000256" key="12">
    <source>
        <dbReference type="ARBA" id="ARBA00034808"/>
    </source>
</evidence>
<evidence type="ECO:0000313" key="18">
    <source>
        <dbReference type="EMBL" id="GJE58502.1"/>
    </source>
</evidence>
<reference evidence="18" key="2">
    <citation type="submission" date="2021-08" db="EMBL/GenBank/DDBJ databases">
        <authorList>
            <person name="Tani A."/>
            <person name="Ola A."/>
            <person name="Ogura Y."/>
            <person name="Katsura K."/>
            <person name="Hayashi T."/>
        </authorList>
    </citation>
    <scope>NUCLEOTIDE SEQUENCE</scope>
    <source>
        <strain evidence="18">DSM 23632</strain>
    </source>
</reference>
<name>A0ABQ4TUN3_9HYPH</name>
<keyword evidence="9" id="KW-0234">DNA repair</keyword>
<dbReference type="PROSITE" id="PS51198">
    <property type="entry name" value="UVRD_HELICASE_ATP_BIND"/>
    <property type="match status" value="1"/>
</dbReference>
<dbReference type="InterPro" id="IPR027417">
    <property type="entry name" value="P-loop_NTPase"/>
</dbReference>
<evidence type="ECO:0000256" key="8">
    <source>
        <dbReference type="ARBA" id="ARBA00023125"/>
    </source>
</evidence>
<evidence type="ECO:0000256" key="2">
    <source>
        <dbReference type="ARBA" id="ARBA00022741"/>
    </source>
</evidence>
<evidence type="ECO:0000256" key="4">
    <source>
        <dbReference type="ARBA" id="ARBA00022801"/>
    </source>
</evidence>
<dbReference type="EMBL" id="BPRB01000035">
    <property type="protein sequence ID" value="GJE58502.1"/>
    <property type="molecule type" value="Genomic_DNA"/>
</dbReference>
<dbReference type="InterPro" id="IPR014017">
    <property type="entry name" value="DNA_helicase_UvrD-like_C"/>
</dbReference>
<dbReference type="PROSITE" id="PS51217">
    <property type="entry name" value="UVRD_HELICASE_CTER"/>
    <property type="match status" value="1"/>
</dbReference>
<evidence type="ECO:0000256" key="15">
    <source>
        <dbReference type="PROSITE-ProRule" id="PRU00560"/>
    </source>
</evidence>
<evidence type="ECO:0000256" key="5">
    <source>
        <dbReference type="ARBA" id="ARBA00022806"/>
    </source>
</evidence>
<dbReference type="Gene3D" id="1.10.486.10">
    <property type="entry name" value="PCRA, domain 4"/>
    <property type="match status" value="1"/>
</dbReference>
<evidence type="ECO:0000256" key="14">
    <source>
        <dbReference type="ARBA" id="ARBA00048988"/>
    </source>
</evidence>
<evidence type="ECO:0000256" key="7">
    <source>
        <dbReference type="ARBA" id="ARBA00022840"/>
    </source>
</evidence>
<evidence type="ECO:0000256" key="3">
    <source>
        <dbReference type="ARBA" id="ARBA00022763"/>
    </source>
</evidence>
<evidence type="ECO:0000256" key="10">
    <source>
        <dbReference type="ARBA" id="ARBA00023235"/>
    </source>
</evidence>
<dbReference type="Gene3D" id="3.40.50.300">
    <property type="entry name" value="P-loop containing nucleotide triphosphate hydrolases"/>
    <property type="match status" value="4"/>
</dbReference>
<keyword evidence="5 15" id="KW-0347">Helicase</keyword>
<dbReference type="PANTHER" id="PTHR11070:SF2">
    <property type="entry name" value="ATP-DEPENDENT DNA HELICASE SRS2"/>
    <property type="match status" value="1"/>
</dbReference>
<proteinExistence type="predicted"/>
<dbReference type="NCBIfam" id="TIGR02784">
    <property type="entry name" value="addA_alphas"/>
    <property type="match status" value="1"/>
</dbReference>
<keyword evidence="2 15" id="KW-0547">Nucleotide-binding</keyword>
<evidence type="ECO:0000256" key="9">
    <source>
        <dbReference type="ARBA" id="ARBA00023204"/>
    </source>
</evidence>
<gene>
    <name evidence="18" type="primary">recB</name>
    <name evidence="18" type="ORF">MPOCJGCO_0584</name>
</gene>
<keyword evidence="6" id="KW-0269">Exonuclease</keyword>
<evidence type="ECO:0000256" key="6">
    <source>
        <dbReference type="ARBA" id="ARBA00022839"/>
    </source>
</evidence>
<dbReference type="Pfam" id="PF00580">
    <property type="entry name" value="UvrD-helicase"/>
    <property type="match status" value="1"/>
</dbReference>
<organism evidence="18 19">
    <name type="scientific">Methylobacterium trifolii</name>
    <dbReference type="NCBI Taxonomy" id="1003092"/>
    <lineage>
        <taxon>Bacteria</taxon>
        <taxon>Pseudomonadati</taxon>
        <taxon>Pseudomonadota</taxon>
        <taxon>Alphaproteobacteria</taxon>
        <taxon>Hyphomicrobiales</taxon>
        <taxon>Methylobacteriaceae</taxon>
        <taxon>Methylobacterium</taxon>
    </lineage>
</organism>
<dbReference type="Gene3D" id="3.90.320.10">
    <property type="match status" value="1"/>
</dbReference>
<dbReference type="Pfam" id="PF12705">
    <property type="entry name" value="PDDEXK_1"/>
    <property type="match status" value="1"/>
</dbReference>
<evidence type="ECO:0000313" key="19">
    <source>
        <dbReference type="Proteomes" id="UP001055057"/>
    </source>
</evidence>
<dbReference type="SUPFAM" id="SSF52540">
    <property type="entry name" value="P-loop containing nucleoside triphosphate hydrolases"/>
    <property type="match status" value="1"/>
</dbReference>
<reference evidence="18" key="1">
    <citation type="journal article" date="2021" name="Front. Microbiol.">
        <title>Comprehensive Comparative Genomics and Phenotyping of Methylobacterium Species.</title>
        <authorList>
            <person name="Alessa O."/>
            <person name="Ogura Y."/>
            <person name="Fujitani Y."/>
            <person name="Takami H."/>
            <person name="Hayashi T."/>
            <person name="Sahin N."/>
            <person name="Tani A."/>
        </authorList>
    </citation>
    <scope>NUCLEOTIDE SEQUENCE</scope>
    <source>
        <strain evidence="18">DSM 23632</strain>
    </source>
</reference>
<evidence type="ECO:0000256" key="11">
    <source>
        <dbReference type="ARBA" id="ARBA00034617"/>
    </source>
</evidence>
<accession>A0ABQ4TUN3</accession>
<dbReference type="InterPro" id="IPR038726">
    <property type="entry name" value="PDDEXK_AddAB-type"/>
</dbReference>
<comment type="caution">
    <text evidence="18">The sequence shown here is derived from an EMBL/GenBank/DDBJ whole genome shotgun (WGS) entry which is preliminary data.</text>
</comment>
<dbReference type="InterPro" id="IPR014151">
    <property type="entry name" value="DNA_helicase_AddA"/>
</dbReference>
<evidence type="ECO:0000259" key="16">
    <source>
        <dbReference type="PROSITE" id="PS51198"/>
    </source>
</evidence>
<keyword evidence="8" id="KW-0238">DNA-binding</keyword>
<dbReference type="InterPro" id="IPR011604">
    <property type="entry name" value="PDDEXK-like_dom_sf"/>
</dbReference>
<keyword evidence="7 15" id="KW-0067">ATP-binding</keyword>
<keyword evidence="10" id="KW-0413">Isomerase</keyword>
<feature type="domain" description="UvrD-like helicase ATP-binding" evidence="16">
    <location>
        <begin position="9"/>
        <end position="482"/>
    </location>
</feature>
<keyword evidence="19" id="KW-1185">Reference proteome</keyword>
<feature type="domain" description="UvrD-like helicase C-terminal" evidence="17">
    <location>
        <begin position="514"/>
        <end position="792"/>
    </location>
</feature>
<dbReference type="InterPro" id="IPR000212">
    <property type="entry name" value="DNA_helicase_UvrD/REP"/>
</dbReference>
<dbReference type="InterPro" id="IPR014016">
    <property type="entry name" value="UvrD-like_ATP-bd"/>
</dbReference>
<dbReference type="EC" id="5.6.2.4" evidence="12"/>
<keyword evidence="3" id="KW-0227">DNA damage</keyword>
<dbReference type="PANTHER" id="PTHR11070">
    <property type="entry name" value="UVRD / RECB / PCRA DNA HELICASE FAMILY MEMBER"/>
    <property type="match status" value="1"/>
</dbReference>
<sequence length="1148" mass="121574">MAEDAFVVDDLTRERQRDAADPRASAWVSANAGAGKTKVLTDRVVRLLLDGAAPGRILCLTFTKAAAANMSIQVFRLLGRWVTLDDAALGAELADLTGATPSRERLEAARRLFARAVETPGGLKIETLHALCERLLHMFPFEANVPARFVVLDEDQSRAAFALETDNVLADAVRGDPVLSDALARVAPEASGDILRRAIRAAMSARTVLGDRRGLGPQFAALHAALGLGARETAETIEKSILDGGLGDLHDLAARLRTGKSTDEGLADALLAVEAAGARADALDAYRSVFFTAKDEPKADRSLGTKAVPEALREALINERDRLVPLFDRLRAAHALARTRALFTLAAEIHRRVEAQKARLGALDFDDLIHKTLDLLSRVGAGWVLYKLDRGIDHVLIDEAQDTNPQQWAILDAITAEFAAGEGARELRRTRFAVGDPKQSIYSFQGAEPREFARTRAAWIGAAKAAGMDFADVPLTLSFRSTESVLRAVDAVFSVPEHYEGLSFDDAAVGTVHTSARPGAAGAVELWPVAEPVEETEPDAWAAPVDAPEANAPAIVTARRIARAVRSWTTVGDEGGRVWRPGEILVLVRKRGAAFEEVIRALKGLAVPVAGQDRLDVAAHIAVADLVAVGRAGLLPADDLTLATALKTPLVGLSDDDLVRIAARRDLAETLEDALHRHADMGDAAAIAGLAALSGWIALAGAEGPFGFYAALLGPRNGRAKLVARLGGEAGDAIDVFLAAAAQAEQANDAPSLGGFLARYVGAAGEGAHTVKRDMESGRDEVRVMTVHGAKGLEAPVVVVIDGCEPLGRNDPPLLPMAAMGAGLPPVWSSARSYDNAVLGSARAALQARAREEHNRLLYVAMTRAADRLVIAPYRGHERETEAAWCRMVLAGMERHVGPGEAVETTYGPVTLWRGGEAGLRPDVDAGAPAEATPIPAWLRTPVPAEAEAPPPLSPSGMMQAADGSRLIPPRQADAEARRRGVLIHALLQHLPRLDPTRRDAAALAFVAARAPGLAEGKHRGIVQAAMRVIGEPDLAPLFSEGARAEVSLSGTVRVDGAERSVFGRVDRLAVTDGTVWLADFKTGRPPAAGAALPKADAGQIALYAALLARIYPEHHIRPVLVWASGPVIRPLSEAEMASALAEAGLST</sequence>
<keyword evidence="1" id="KW-0540">Nuclease</keyword>
<dbReference type="Proteomes" id="UP001055057">
    <property type="component" value="Unassembled WGS sequence"/>
</dbReference>
<evidence type="ECO:0000256" key="13">
    <source>
        <dbReference type="ARBA" id="ARBA00034923"/>
    </source>
</evidence>
<keyword evidence="4 15" id="KW-0378">Hydrolase</keyword>